<feature type="domain" description="TGF-beta propeptide" evidence="1">
    <location>
        <begin position="1"/>
        <end position="134"/>
    </location>
</feature>
<dbReference type="AlphaFoldDB" id="A0A915CKC1"/>
<dbReference type="InterPro" id="IPR001111">
    <property type="entry name" value="TGF-b_propeptide"/>
</dbReference>
<evidence type="ECO:0000313" key="2">
    <source>
        <dbReference type="Proteomes" id="UP000887569"/>
    </source>
</evidence>
<dbReference type="WBParaSite" id="PgR244X_g004_t01">
    <property type="protein sequence ID" value="PgR244X_g004_t01"/>
    <property type="gene ID" value="PgR244X_g004"/>
</dbReference>
<accession>A0A915CKC1</accession>
<sequence>MAELYRNLEQDVELNPAYKYLESGQSISAAERKAIELGEADTIVSFLPRDGTPDMDCGTRLRFDLDDIQRGSRLLHAELRVSFNSPLKPARLTAFIPTNRESERIGSAEWLTSGSGHFVFNITEVLLRWTRNPAFVPAITLFALSPR</sequence>
<dbReference type="Proteomes" id="UP000887569">
    <property type="component" value="Unplaced"/>
</dbReference>
<evidence type="ECO:0000313" key="3">
    <source>
        <dbReference type="WBParaSite" id="PgR244X_g004_t01"/>
    </source>
</evidence>
<organism evidence="2 3">
    <name type="scientific">Parascaris univalens</name>
    <name type="common">Nematode worm</name>
    <dbReference type="NCBI Taxonomy" id="6257"/>
    <lineage>
        <taxon>Eukaryota</taxon>
        <taxon>Metazoa</taxon>
        <taxon>Ecdysozoa</taxon>
        <taxon>Nematoda</taxon>
        <taxon>Chromadorea</taxon>
        <taxon>Rhabditida</taxon>
        <taxon>Spirurina</taxon>
        <taxon>Ascaridomorpha</taxon>
        <taxon>Ascaridoidea</taxon>
        <taxon>Ascarididae</taxon>
        <taxon>Parascaris</taxon>
    </lineage>
</organism>
<protein>
    <submittedName>
        <fullName evidence="3">TGF-beta propeptide domain-containing protein</fullName>
    </submittedName>
</protein>
<evidence type="ECO:0000259" key="1">
    <source>
        <dbReference type="Pfam" id="PF00688"/>
    </source>
</evidence>
<dbReference type="Pfam" id="PF00688">
    <property type="entry name" value="TGFb_propeptide"/>
    <property type="match status" value="1"/>
</dbReference>
<name>A0A915CKC1_PARUN</name>
<proteinExistence type="predicted"/>
<keyword evidence="2" id="KW-1185">Reference proteome</keyword>
<dbReference type="Gene3D" id="2.60.120.970">
    <property type="match status" value="1"/>
</dbReference>
<reference evidence="3" key="1">
    <citation type="submission" date="2022-11" db="UniProtKB">
        <authorList>
            <consortium name="WormBaseParasite"/>
        </authorList>
    </citation>
    <scope>IDENTIFICATION</scope>
</reference>